<dbReference type="OrthoDB" id="9906014at2759"/>
<gene>
    <name evidence="3" type="ORF">GDO86_012200</name>
</gene>
<feature type="region of interest" description="Disordered" evidence="1">
    <location>
        <begin position="179"/>
        <end position="198"/>
    </location>
</feature>
<feature type="transmembrane region" description="Helical" evidence="2">
    <location>
        <begin position="137"/>
        <end position="158"/>
    </location>
</feature>
<protein>
    <submittedName>
        <fullName evidence="3">Uncharacterized protein</fullName>
    </submittedName>
</protein>
<keyword evidence="2" id="KW-1133">Transmembrane helix</keyword>
<dbReference type="GO" id="GO:0016020">
    <property type="term" value="C:membrane"/>
    <property type="evidence" value="ECO:0007669"/>
    <property type="project" value="InterPro"/>
</dbReference>
<name>A0A8T2IQA8_9PIPI</name>
<dbReference type="PROSITE" id="PS01221">
    <property type="entry name" value="PMP22_1"/>
    <property type="match status" value="1"/>
</dbReference>
<feature type="transmembrane region" description="Helical" evidence="2">
    <location>
        <begin position="12"/>
        <end position="34"/>
    </location>
</feature>
<evidence type="ECO:0000313" key="4">
    <source>
        <dbReference type="Proteomes" id="UP000812440"/>
    </source>
</evidence>
<keyword evidence="4" id="KW-1185">Reference proteome</keyword>
<dbReference type="EMBL" id="JAACNH010000008">
    <property type="protein sequence ID" value="KAG8433747.1"/>
    <property type="molecule type" value="Genomic_DNA"/>
</dbReference>
<proteinExistence type="predicted"/>
<reference evidence="3" key="1">
    <citation type="thesis" date="2020" institute="ProQuest LLC" country="789 East Eisenhower Parkway, Ann Arbor, MI, USA">
        <title>Comparative Genomics and Chromosome Evolution.</title>
        <authorList>
            <person name="Mudd A.B."/>
        </authorList>
    </citation>
    <scope>NUCLEOTIDE SEQUENCE</scope>
    <source>
        <strain evidence="3">Female2</strain>
        <tissue evidence="3">Blood</tissue>
    </source>
</reference>
<comment type="caution">
    <text evidence="3">The sequence shown here is derived from an EMBL/GenBank/DDBJ whole genome shotgun (WGS) entry which is preliminary data.</text>
</comment>
<accession>A0A8T2IQA8</accession>
<evidence type="ECO:0000256" key="2">
    <source>
        <dbReference type="SAM" id="Phobius"/>
    </source>
</evidence>
<sequence>MFTNRPSSDVSFKLRLLVVVMLSFSNLFLLIALISDHWINTRGDFSYLGLWKGCGDTICYSQTGLGYSKGALITCFIFSVVVNVITGLHYKYDFSDISNFKRIVGRVMLVVGLFEIYGMTHATIHMVLFYYFVSVSWALVLGWIATVLAVIAGGVSYYHGRIEPEITIPPPDFTTKTDTDPAPAISTIDPPPYSVSVS</sequence>
<organism evidence="3 4">
    <name type="scientific">Hymenochirus boettgeri</name>
    <name type="common">Congo dwarf clawed frog</name>
    <dbReference type="NCBI Taxonomy" id="247094"/>
    <lineage>
        <taxon>Eukaryota</taxon>
        <taxon>Metazoa</taxon>
        <taxon>Chordata</taxon>
        <taxon>Craniata</taxon>
        <taxon>Vertebrata</taxon>
        <taxon>Euteleostomi</taxon>
        <taxon>Amphibia</taxon>
        <taxon>Batrachia</taxon>
        <taxon>Anura</taxon>
        <taxon>Pipoidea</taxon>
        <taxon>Pipidae</taxon>
        <taxon>Pipinae</taxon>
        <taxon>Hymenochirus</taxon>
    </lineage>
</organism>
<keyword evidence="2" id="KW-0472">Membrane</keyword>
<keyword evidence="2" id="KW-0812">Transmembrane</keyword>
<feature type="transmembrane region" description="Helical" evidence="2">
    <location>
        <begin position="70"/>
        <end position="88"/>
    </location>
</feature>
<dbReference type="InterPro" id="IPR004032">
    <property type="entry name" value="PMP22_EMP_MP20"/>
</dbReference>
<dbReference type="AlphaFoldDB" id="A0A8T2IQA8"/>
<dbReference type="Proteomes" id="UP000812440">
    <property type="component" value="Chromosome 7"/>
</dbReference>
<evidence type="ECO:0000313" key="3">
    <source>
        <dbReference type="EMBL" id="KAG8433747.1"/>
    </source>
</evidence>
<evidence type="ECO:0000256" key="1">
    <source>
        <dbReference type="SAM" id="MobiDB-lite"/>
    </source>
</evidence>
<feature type="transmembrane region" description="Helical" evidence="2">
    <location>
        <begin position="109"/>
        <end position="131"/>
    </location>
</feature>
<feature type="compositionally biased region" description="Pro residues" evidence="1">
    <location>
        <begin position="189"/>
        <end position="198"/>
    </location>
</feature>